<gene>
    <name evidence="2" type="ORF">Mal33_29780</name>
</gene>
<feature type="domain" description="DinB-like" evidence="1">
    <location>
        <begin position="17"/>
        <end position="163"/>
    </location>
</feature>
<dbReference type="InterPro" id="IPR034660">
    <property type="entry name" value="DinB/YfiT-like"/>
</dbReference>
<organism evidence="2 3">
    <name type="scientific">Rosistilla oblonga</name>
    <dbReference type="NCBI Taxonomy" id="2527990"/>
    <lineage>
        <taxon>Bacteria</taxon>
        <taxon>Pseudomonadati</taxon>
        <taxon>Planctomycetota</taxon>
        <taxon>Planctomycetia</taxon>
        <taxon>Pirellulales</taxon>
        <taxon>Pirellulaceae</taxon>
        <taxon>Rosistilla</taxon>
    </lineage>
</organism>
<proteinExistence type="predicted"/>
<dbReference type="SUPFAM" id="SSF109854">
    <property type="entry name" value="DinB/YfiT-like putative metalloenzymes"/>
    <property type="match status" value="1"/>
</dbReference>
<evidence type="ECO:0000313" key="2">
    <source>
        <dbReference type="EMBL" id="QDV56977.1"/>
    </source>
</evidence>
<dbReference type="Gene3D" id="1.20.120.450">
    <property type="entry name" value="dinb family like domain"/>
    <property type="match status" value="1"/>
</dbReference>
<dbReference type="AlphaFoldDB" id="A0A518IV57"/>
<dbReference type="Pfam" id="PF12867">
    <property type="entry name" value="DinB_2"/>
    <property type="match status" value="1"/>
</dbReference>
<dbReference type="EMBL" id="CP036318">
    <property type="protein sequence ID" value="QDV56977.1"/>
    <property type="molecule type" value="Genomic_DNA"/>
</dbReference>
<protein>
    <submittedName>
        <fullName evidence="2">DinB superfamily protein</fullName>
    </submittedName>
</protein>
<keyword evidence="3" id="KW-1185">Reference proteome</keyword>
<reference evidence="2 3" key="1">
    <citation type="submission" date="2019-02" db="EMBL/GenBank/DDBJ databases">
        <title>Deep-cultivation of Planctomycetes and their phenomic and genomic characterization uncovers novel biology.</title>
        <authorList>
            <person name="Wiegand S."/>
            <person name="Jogler M."/>
            <person name="Boedeker C."/>
            <person name="Pinto D."/>
            <person name="Vollmers J."/>
            <person name="Rivas-Marin E."/>
            <person name="Kohn T."/>
            <person name="Peeters S.H."/>
            <person name="Heuer A."/>
            <person name="Rast P."/>
            <person name="Oberbeckmann S."/>
            <person name="Bunk B."/>
            <person name="Jeske O."/>
            <person name="Meyerdierks A."/>
            <person name="Storesund J.E."/>
            <person name="Kallscheuer N."/>
            <person name="Luecker S."/>
            <person name="Lage O.M."/>
            <person name="Pohl T."/>
            <person name="Merkel B.J."/>
            <person name="Hornburger P."/>
            <person name="Mueller R.-W."/>
            <person name="Bruemmer F."/>
            <person name="Labrenz M."/>
            <person name="Spormann A.M."/>
            <person name="Op den Camp H."/>
            <person name="Overmann J."/>
            <person name="Amann R."/>
            <person name="Jetten M.S.M."/>
            <person name="Mascher T."/>
            <person name="Medema M.H."/>
            <person name="Devos D.P."/>
            <person name="Kaster A.-K."/>
            <person name="Ovreas L."/>
            <person name="Rohde M."/>
            <person name="Galperin M.Y."/>
            <person name="Jogler C."/>
        </authorList>
    </citation>
    <scope>NUCLEOTIDE SEQUENCE [LARGE SCALE GENOMIC DNA]</scope>
    <source>
        <strain evidence="2 3">Mal33</strain>
    </source>
</reference>
<dbReference type="RefSeq" id="WP_145285989.1">
    <property type="nucleotide sequence ID" value="NZ_CP036318.1"/>
</dbReference>
<dbReference type="Proteomes" id="UP000316770">
    <property type="component" value="Chromosome"/>
</dbReference>
<sequence length="175" mass="19090">MSTFIGNMIADSLARGISYADSLVKDLPADQFARFAPGKEGPIVSNHPAFILGHLSIYAPRVVEQLGQDATAYQPTEAENALFSPAAKCQDDPNGLIYPGKDQLVDRFTTVYQAALTTLRNATDDQFMVPNPAEGRLRELFPTLGGIHAFYTGGHFMLHMGQLSAWRRMMGMAPA</sequence>
<evidence type="ECO:0000259" key="1">
    <source>
        <dbReference type="Pfam" id="PF12867"/>
    </source>
</evidence>
<name>A0A518IV57_9BACT</name>
<dbReference type="InterPro" id="IPR024775">
    <property type="entry name" value="DinB-like"/>
</dbReference>
<evidence type="ECO:0000313" key="3">
    <source>
        <dbReference type="Proteomes" id="UP000316770"/>
    </source>
</evidence>
<accession>A0A518IV57</accession>